<dbReference type="PRINTS" id="PR00598">
    <property type="entry name" value="HTHMARR"/>
</dbReference>
<gene>
    <name evidence="2" type="ORF">GCM10023231_25650</name>
</gene>
<dbReference type="InterPro" id="IPR036390">
    <property type="entry name" value="WH_DNA-bd_sf"/>
</dbReference>
<feature type="domain" description="HTH marR-type" evidence="1">
    <location>
        <begin position="1"/>
        <end position="149"/>
    </location>
</feature>
<proteinExistence type="predicted"/>
<dbReference type="InterPro" id="IPR039422">
    <property type="entry name" value="MarR/SlyA-like"/>
</dbReference>
<comment type="caution">
    <text evidence="2">The sequence shown here is derived from an EMBL/GenBank/DDBJ whole genome shotgun (WGS) entry which is preliminary data.</text>
</comment>
<dbReference type="Proteomes" id="UP001501411">
    <property type="component" value="Unassembled WGS sequence"/>
</dbReference>
<keyword evidence="3" id="KW-1185">Reference proteome</keyword>
<dbReference type="InterPro" id="IPR036388">
    <property type="entry name" value="WH-like_DNA-bd_sf"/>
</dbReference>
<evidence type="ECO:0000313" key="2">
    <source>
        <dbReference type="EMBL" id="GAA4796091.1"/>
    </source>
</evidence>
<reference evidence="3" key="1">
    <citation type="journal article" date="2019" name="Int. J. Syst. Evol. Microbiol.">
        <title>The Global Catalogue of Microorganisms (GCM) 10K type strain sequencing project: providing services to taxonomists for standard genome sequencing and annotation.</title>
        <authorList>
            <consortium name="The Broad Institute Genomics Platform"/>
            <consortium name="The Broad Institute Genome Sequencing Center for Infectious Disease"/>
            <person name="Wu L."/>
            <person name="Ma J."/>
        </authorList>
    </citation>
    <scope>NUCLEOTIDE SEQUENCE [LARGE SCALE GENOMIC DNA]</scope>
    <source>
        <strain evidence="3">JCM 18200</strain>
    </source>
</reference>
<name>A0ABP9BIH1_9SPHI</name>
<dbReference type="PROSITE" id="PS50995">
    <property type="entry name" value="HTH_MARR_2"/>
    <property type="match status" value="1"/>
</dbReference>
<protein>
    <submittedName>
        <fullName evidence="2">MarR family transcriptional regulator</fullName>
    </submittedName>
</protein>
<dbReference type="RefSeq" id="WP_345232192.1">
    <property type="nucleotide sequence ID" value="NZ_BAABIQ010000037.1"/>
</dbReference>
<accession>A0ABP9BIH1</accession>
<dbReference type="EMBL" id="BAABIQ010000037">
    <property type="protein sequence ID" value="GAA4796091.1"/>
    <property type="molecule type" value="Genomic_DNA"/>
</dbReference>
<dbReference type="InterPro" id="IPR000835">
    <property type="entry name" value="HTH_MarR-typ"/>
</dbReference>
<dbReference type="PANTHER" id="PTHR33164">
    <property type="entry name" value="TRANSCRIPTIONAL REGULATOR, MARR FAMILY"/>
    <property type="match status" value="1"/>
</dbReference>
<dbReference type="PANTHER" id="PTHR33164:SF101">
    <property type="entry name" value="TRANSCRIPTIONAL REPRESSOR MPRA"/>
    <property type="match status" value="1"/>
</dbReference>
<organism evidence="2 3">
    <name type="scientific">Olivibacter ginsenosidimutans</name>
    <dbReference type="NCBI Taxonomy" id="1176537"/>
    <lineage>
        <taxon>Bacteria</taxon>
        <taxon>Pseudomonadati</taxon>
        <taxon>Bacteroidota</taxon>
        <taxon>Sphingobacteriia</taxon>
        <taxon>Sphingobacteriales</taxon>
        <taxon>Sphingobacteriaceae</taxon>
        <taxon>Olivibacter</taxon>
    </lineage>
</organism>
<sequence length="149" mass="17317">MKIEDVLHTNNFESEYHKASLNIIYTSNFIQGLFKEVIDRENITLQQFNVLRILRGQQGKPSTINLLKERLLDKMSDVSRIVDRLVQKKLVSRCISDKDRRAVDIYITAAGLAILKRLDQEVNTHRLLGHHLSEEECEQLNCLLDKMRG</sequence>
<evidence type="ECO:0000313" key="3">
    <source>
        <dbReference type="Proteomes" id="UP001501411"/>
    </source>
</evidence>
<dbReference type="Gene3D" id="1.10.10.10">
    <property type="entry name" value="Winged helix-like DNA-binding domain superfamily/Winged helix DNA-binding domain"/>
    <property type="match status" value="1"/>
</dbReference>
<dbReference type="Pfam" id="PF12802">
    <property type="entry name" value="MarR_2"/>
    <property type="match status" value="1"/>
</dbReference>
<dbReference type="SUPFAM" id="SSF46785">
    <property type="entry name" value="Winged helix' DNA-binding domain"/>
    <property type="match status" value="1"/>
</dbReference>
<dbReference type="SMART" id="SM00347">
    <property type="entry name" value="HTH_MARR"/>
    <property type="match status" value="1"/>
</dbReference>
<evidence type="ECO:0000259" key="1">
    <source>
        <dbReference type="PROSITE" id="PS50995"/>
    </source>
</evidence>